<sequence length="673" mass="79507">MMFHMPSGQEDFKQLRENHDIIYIDKTHFIKEWWESSYDKVTLISRPRCFGKTLNISMIDYFFSNQYENLQYLFKDLFISNEYQIMNHQGQYPVIYLSFGDIKTGDSESIKNQIKVKIWQVYLIYKKKMIESDNLDISEKRFIDSITYQMSDDVAIHSIQYLCCFLNKIYVDKETIVLLDEYDSILTKSWNLNGDNGFWNDIKDFFINFMSSTFKDNKFMMRGLITGIMNIPLSFNFSCSNNINVYNMTSDKYWNCFGFTRDELDGLIKLYGSELDMSEIERWYGGYKCGKFKLFNPFSIAKFFNQMNHFSIYWINTSSNEIIKEVMKNGSLDIKDDMIELLQERSIQKELIENLPFTNFCEVLNDDSIWSLLVYTGYLTIEKQSNSINYSKKIYTLRIPNEEVVEFVSCFVNEWFEGQQFRLVDFINALIACDASKMEKIINSLFEGIFHFFNNSQNHPEIVYHAFVLGMVTHIRKSFNVTLKNINENGCFFVILKSFQNLTEKSFILNFIKKNFGHSNFLNSNKSDLSDEFEIQLFDDLQKQGSQAKNIIEFVFSFKNKECLINLKKLSEIDSELKKPDFDFNRKRSYLPNDDVFVIDKNGFDIFEAVVMSVTNSGYSIHYPDFPQNDEQVGIERIIDKSEKNIDIFKKQEENREKKVAEIIQNSKQENDS</sequence>
<evidence type="ECO:0000313" key="2">
    <source>
        <dbReference type="EMBL" id="KAK8843632.1"/>
    </source>
</evidence>
<dbReference type="EMBL" id="JAPFFF010000034">
    <property type="protein sequence ID" value="KAK8843632.1"/>
    <property type="molecule type" value="Genomic_DNA"/>
</dbReference>
<gene>
    <name evidence="2" type="ORF">M9Y10_024692</name>
</gene>
<dbReference type="PANTHER" id="PTHR34825:SF1">
    <property type="entry name" value="AAA-ATPASE-LIKE DOMAIN-CONTAINING PROTEIN"/>
    <property type="match status" value="1"/>
</dbReference>
<dbReference type="Proteomes" id="UP001470230">
    <property type="component" value="Unassembled WGS sequence"/>
</dbReference>
<dbReference type="PANTHER" id="PTHR34825">
    <property type="entry name" value="CONSERVED PROTEIN, WITH A WEAK D-GALACTARATE DEHYDRATASE/ALTRONATE HYDROLASE DOMAIN"/>
    <property type="match status" value="1"/>
</dbReference>
<proteinExistence type="predicted"/>
<name>A0ABR2HB07_9EUKA</name>
<reference evidence="2 3" key="1">
    <citation type="submission" date="2024-04" db="EMBL/GenBank/DDBJ databases">
        <title>Tritrichomonas musculus Genome.</title>
        <authorList>
            <person name="Alves-Ferreira E."/>
            <person name="Grigg M."/>
            <person name="Lorenzi H."/>
            <person name="Galac M."/>
        </authorList>
    </citation>
    <scope>NUCLEOTIDE SEQUENCE [LARGE SCALE GENOMIC DNA]</scope>
    <source>
        <strain evidence="2 3">EAF2021</strain>
    </source>
</reference>
<accession>A0ABR2HB07</accession>
<comment type="caution">
    <text evidence="2">The sequence shown here is derived from an EMBL/GenBank/DDBJ whole genome shotgun (WGS) entry which is preliminary data.</text>
</comment>
<protein>
    <recommendedName>
        <fullName evidence="1">AAA-ATPase-like domain-containing protein</fullName>
    </recommendedName>
</protein>
<feature type="domain" description="AAA-ATPase-like" evidence="1">
    <location>
        <begin position="6"/>
        <end position="231"/>
    </location>
</feature>
<dbReference type="Pfam" id="PF09820">
    <property type="entry name" value="AAA-ATPase_like"/>
    <property type="match status" value="1"/>
</dbReference>
<keyword evidence="3" id="KW-1185">Reference proteome</keyword>
<organism evidence="2 3">
    <name type="scientific">Tritrichomonas musculus</name>
    <dbReference type="NCBI Taxonomy" id="1915356"/>
    <lineage>
        <taxon>Eukaryota</taxon>
        <taxon>Metamonada</taxon>
        <taxon>Parabasalia</taxon>
        <taxon>Tritrichomonadida</taxon>
        <taxon>Tritrichomonadidae</taxon>
        <taxon>Tritrichomonas</taxon>
    </lineage>
</organism>
<evidence type="ECO:0000313" key="3">
    <source>
        <dbReference type="Proteomes" id="UP001470230"/>
    </source>
</evidence>
<evidence type="ECO:0000259" key="1">
    <source>
        <dbReference type="Pfam" id="PF09820"/>
    </source>
</evidence>
<dbReference type="InterPro" id="IPR018631">
    <property type="entry name" value="AAA-ATPase-like_dom"/>
</dbReference>